<evidence type="ECO:0000256" key="5">
    <source>
        <dbReference type="ARBA" id="ARBA00022723"/>
    </source>
</evidence>
<evidence type="ECO:0000256" key="8">
    <source>
        <dbReference type="ARBA" id="ARBA00022967"/>
    </source>
</evidence>
<dbReference type="FunFam" id="3.40.50.1000:FF:000028">
    <property type="entry name" value="Calcium-transporting P-type ATPase, putative"/>
    <property type="match status" value="1"/>
</dbReference>
<proteinExistence type="inferred from homology"/>
<dbReference type="GO" id="GO:0046873">
    <property type="term" value="F:metal ion transmembrane transporter activity"/>
    <property type="evidence" value="ECO:0007669"/>
    <property type="project" value="UniProtKB-ARBA"/>
</dbReference>
<dbReference type="eggNOG" id="COG0474">
    <property type="taxonomic scope" value="Bacteria"/>
</dbReference>
<dbReference type="InterPro" id="IPR059000">
    <property type="entry name" value="ATPase_P-type_domA"/>
</dbReference>
<dbReference type="InterPro" id="IPR023214">
    <property type="entry name" value="HAD_sf"/>
</dbReference>
<dbReference type="STRING" id="118168.MC7420_603"/>
<dbReference type="InterPro" id="IPR050510">
    <property type="entry name" value="Cation_transp_ATPase_P-type"/>
</dbReference>
<dbReference type="Gene3D" id="2.70.150.10">
    <property type="entry name" value="Calcium-transporting ATPase, cytoplasmic transduction domain A"/>
    <property type="match status" value="1"/>
</dbReference>
<dbReference type="CDD" id="cd02089">
    <property type="entry name" value="P-type_ATPase_Ca_prok"/>
    <property type="match status" value="1"/>
</dbReference>
<dbReference type="SFLD" id="SFLDS00003">
    <property type="entry name" value="Haloacid_Dehalogenase"/>
    <property type="match status" value="1"/>
</dbReference>
<dbReference type="GO" id="GO:0019829">
    <property type="term" value="F:ATPase-coupled monoatomic cation transmembrane transporter activity"/>
    <property type="evidence" value="ECO:0007669"/>
    <property type="project" value="UniProtKB-ARBA"/>
</dbReference>
<evidence type="ECO:0000256" key="6">
    <source>
        <dbReference type="ARBA" id="ARBA00022741"/>
    </source>
</evidence>
<dbReference type="InterPro" id="IPR018303">
    <property type="entry name" value="ATPase_P-typ_P_site"/>
</dbReference>
<dbReference type="GO" id="GO:0016887">
    <property type="term" value="F:ATP hydrolysis activity"/>
    <property type="evidence" value="ECO:0007669"/>
    <property type="project" value="InterPro"/>
</dbReference>
<keyword evidence="4 11" id="KW-0812">Transmembrane</keyword>
<dbReference type="InterPro" id="IPR023298">
    <property type="entry name" value="ATPase_P-typ_TM_dom_sf"/>
</dbReference>
<dbReference type="SUPFAM" id="SSF81653">
    <property type="entry name" value="Calcium ATPase, transduction domain A"/>
    <property type="match status" value="1"/>
</dbReference>
<evidence type="ECO:0000256" key="4">
    <source>
        <dbReference type="ARBA" id="ARBA00022692"/>
    </source>
</evidence>
<organism evidence="13 14">
    <name type="scientific">Coleofasciculus chthonoplastes PCC 7420</name>
    <dbReference type="NCBI Taxonomy" id="118168"/>
    <lineage>
        <taxon>Bacteria</taxon>
        <taxon>Bacillati</taxon>
        <taxon>Cyanobacteriota</taxon>
        <taxon>Cyanophyceae</taxon>
        <taxon>Coleofasciculales</taxon>
        <taxon>Coleofasciculaceae</taxon>
        <taxon>Coleofasciculus</taxon>
    </lineage>
</organism>
<dbReference type="SFLD" id="SFLDF00027">
    <property type="entry name" value="p-type_atpase"/>
    <property type="match status" value="1"/>
</dbReference>
<dbReference type="GO" id="GO:0005886">
    <property type="term" value="C:plasma membrane"/>
    <property type="evidence" value="ECO:0007669"/>
    <property type="project" value="UniProtKB-SubCell"/>
</dbReference>
<evidence type="ECO:0000256" key="3">
    <source>
        <dbReference type="ARBA" id="ARBA00022475"/>
    </source>
</evidence>
<dbReference type="GO" id="GO:0015662">
    <property type="term" value="F:P-type ion transporter activity"/>
    <property type="evidence" value="ECO:0007669"/>
    <property type="project" value="UniProtKB-ARBA"/>
</dbReference>
<dbReference type="PANTHER" id="PTHR43294:SF21">
    <property type="entry name" value="CATION TRANSPORTING ATPASE"/>
    <property type="match status" value="1"/>
</dbReference>
<keyword evidence="10 11" id="KW-0472">Membrane</keyword>
<evidence type="ECO:0000256" key="10">
    <source>
        <dbReference type="ARBA" id="ARBA00023136"/>
    </source>
</evidence>
<feature type="transmembrane region" description="Helical" evidence="11">
    <location>
        <begin position="242"/>
        <end position="264"/>
    </location>
</feature>
<reference evidence="13 14" key="1">
    <citation type="submission" date="2008-07" db="EMBL/GenBank/DDBJ databases">
        <authorList>
            <person name="Tandeau de Marsac N."/>
            <person name="Ferriera S."/>
            <person name="Johnson J."/>
            <person name="Kravitz S."/>
            <person name="Beeson K."/>
            <person name="Sutton G."/>
            <person name="Rogers Y.-H."/>
            <person name="Friedman R."/>
            <person name="Frazier M."/>
            <person name="Venter J.C."/>
        </authorList>
    </citation>
    <scope>NUCLEOTIDE SEQUENCE [LARGE SCALE GENOMIC DNA]</scope>
    <source>
        <strain evidence="13 14">PCC 7420</strain>
    </source>
</reference>
<dbReference type="PANTHER" id="PTHR43294">
    <property type="entry name" value="SODIUM/POTASSIUM-TRANSPORTING ATPASE SUBUNIT ALPHA"/>
    <property type="match status" value="1"/>
</dbReference>
<comment type="similarity">
    <text evidence="2">Belongs to the cation transport ATPase (P-type) (TC 3.A.3) family. Type IIA subfamily.</text>
</comment>
<dbReference type="InterPro" id="IPR036412">
    <property type="entry name" value="HAD-like_sf"/>
</dbReference>
<dbReference type="SMART" id="SM00831">
    <property type="entry name" value="Cation_ATPase_N"/>
    <property type="match status" value="1"/>
</dbReference>
<protein>
    <submittedName>
        <fullName evidence="13">ATPase, P-type, HAD superfamily, subfamily IC, putative</fullName>
    </submittedName>
</protein>
<dbReference type="InterPro" id="IPR001757">
    <property type="entry name" value="P_typ_ATPase"/>
</dbReference>
<dbReference type="SUPFAM" id="SSF56784">
    <property type="entry name" value="HAD-like"/>
    <property type="match status" value="1"/>
</dbReference>
<keyword evidence="5" id="KW-0479">Metal-binding</keyword>
<dbReference type="SUPFAM" id="SSF81660">
    <property type="entry name" value="Metal cation-transporting ATPase, ATP-binding domain N"/>
    <property type="match status" value="1"/>
</dbReference>
<dbReference type="Pfam" id="PF13246">
    <property type="entry name" value="Cation_ATPase"/>
    <property type="match status" value="1"/>
</dbReference>
<feature type="transmembrane region" description="Helical" evidence="11">
    <location>
        <begin position="722"/>
        <end position="743"/>
    </location>
</feature>
<dbReference type="InterPro" id="IPR023299">
    <property type="entry name" value="ATPase_P-typ_cyto_dom_N"/>
</dbReference>
<evidence type="ECO:0000259" key="12">
    <source>
        <dbReference type="SMART" id="SM00831"/>
    </source>
</evidence>
<feature type="transmembrane region" description="Helical" evidence="11">
    <location>
        <begin position="893"/>
        <end position="910"/>
    </location>
</feature>
<accession>B4VL37</accession>
<dbReference type="Proteomes" id="UP000003835">
    <property type="component" value="Unassembled WGS sequence"/>
</dbReference>
<dbReference type="HOGENOM" id="CLU_002360_1_1_3"/>
<keyword evidence="6" id="KW-0547">Nucleotide-binding</keyword>
<evidence type="ECO:0000313" key="14">
    <source>
        <dbReference type="Proteomes" id="UP000003835"/>
    </source>
</evidence>
<keyword evidence="3" id="KW-1003">Cell membrane</keyword>
<keyword evidence="9 11" id="KW-1133">Transmembrane helix</keyword>
<dbReference type="PRINTS" id="PR00120">
    <property type="entry name" value="HATPASE"/>
</dbReference>
<evidence type="ECO:0000256" key="2">
    <source>
        <dbReference type="ARBA" id="ARBA00005675"/>
    </source>
</evidence>
<feature type="transmembrane region" description="Helical" evidence="11">
    <location>
        <begin position="52"/>
        <end position="75"/>
    </location>
</feature>
<dbReference type="InterPro" id="IPR004014">
    <property type="entry name" value="ATPase_P-typ_cation-transptr_N"/>
</dbReference>
<evidence type="ECO:0000256" key="11">
    <source>
        <dbReference type="SAM" id="Phobius"/>
    </source>
</evidence>
<dbReference type="OrthoDB" id="499468at2"/>
<dbReference type="NCBIfam" id="TIGR01494">
    <property type="entry name" value="ATPase_P-type"/>
    <property type="match status" value="3"/>
</dbReference>
<dbReference type="GO" id="GO:0140352">
    <property type="term" value="P:export from cell"/>
    <property type="evidence" value="ECO:0007669"/>
    <property type="project" value="UniProtKB-ARBA"/>
</dbReference>
<evidence type="ECO:0000256" key="1">
    <source>
        <dbReference type="ARBA" id="ARBA00004651"/>
    </source>
</evidence>
<feature type="transmembrane region" description="Helical" evidence="11">
    <location>
        <begin position="861"/>
        <end position="881"/>
    </location>
</feature>
<evidence type="ECO:0000313" key="13">
    <source>
        <dbReference type="EMBL" id="EDX77466.1"/>
    </source>
</evidence>
<dbReference type="Pfam" id="PF00689">
    <property type="entry name" value="Cation_ATPase_C"/>
    <property type="match status" value="1"/>
</dbReference>
<dbReference type="PRINTS" id="PR00119">
    <property type="entry name" value="CATATPASE"/>
</dbReference>
<keyword evidence="14" id="KW-1185">Reference proteome</keyword>
<keyword evidence="7" id="KW-0067">ATP-binding</keyword>
<name>B4VL37_9CYAN</name>
<sequence>MTTWYTLNLVDVLKQLNTDAAIGLSENEARQRQDIYGLNELTDRPLESPWKILWEQFTATVVVVLIVAAVVSAVLGEYKDAIAIFAIVVFNAILGFRQEYQAERAIAALKKLAVPTVKVRRDGILEQLSARELVPGDIVILESGNLVPADCRLLESSNLRTSEASLTGESEPIDKFAQRIATANLPLAERQNMAYMGTVISYGRALAVVTETGMKTELGQIAKAIQGIEREATPLQQRLDQLGWVLAIAILILVLVIFGLGLLQGESVRLMFLMAVSLAVAAIPEGLPAVVTIALALGAQRMLKQKALIRKLPAVETLGSVTTICSDKTGTLTQNRMTVTRLDMIGHQIELTMPEPEMFMMPSEKDEQSQRLKKEPTTALLLTAATLCNDAIAEFHLEQSNPIQVLGDPTETALIVAATRFGLWKTDIEHVFERITEVPFDAERKRMTTVHELPTTTDKLPDELSWLKPWELLFNHTPYIAFTKGAVDSLLEISSQIWLNDQITPLNDSWYEKLSHANNQLAENGIRVIGIAVRPVDSHLLATLPLERDEDILEKDLIFIGMIGMIDPPRPEVKQAVLTCQKAGIRPIMITGDHPLTARHIASDVGISNNGLLLTGQDMAKLSASELTEKVDQVSVYARVSPQNKLEIVQALQNRGHVVAMTGDGVNDAPALKKAEIGVAMGLTGTDVAKEAADMVLLDDNFATIVAATQEGRVIYDNVRKFIKYTLTGNCGELWVIILAPFLGMPLPLLPLQILWINLLADGLLALALGVEPAEPNIMSRPPHNPQESVFSRGVGRDIVWIGLLLGLVLLVVDYHYWFTGQAAWQTMVFSILAFSRIGLAQSMRSERESIFRLNLLSNKPLLGAVVLTFLLQLAVVYVPFLQDIFNTTGLSLYDLGISLAMSTIVIWAMELDKGLRRYKKAKS</sequence>
<dbReference type="EMBL" id="DS989844">
    <property type="protein sequence ID" value="EDX77466.1"/>
    <property type="molecule type" value="Genomic_DNA"/>
</dbReference>
<feature type="transmembrane region" description="Helical" evidence="11">
    <location>
        <begin position="270"/>
        <end position="297"/>
    </location>
</feature>
<dbReference type="Gene3D" id="3.40.50.1000">
    <property type="entry name" value="HAD superfamily/HAD-like"/>
    <property type="match status" value="1"/>
</dbReference>
<feature type="transmembrane region" description="Helical" evidence="11">
    <location>
        <begin position="749"/>
        <end position="771"/>
    </location>
</feature>
<evidence type="ECO:0000256" key="9">
    <source>
        <dbReference type="ARBA" id="ARBA00022989"/>
    </source>
</evidence>
<dbReference type="SFLD" id="SFLDG00002">
    <property type="entry name" value="C1.7:_P-type_atpase_like"/>
    <property type="match status" value="1"/>
</dbReference>
<dbReference type="InterPro" id="IPR008250">
    <property type="entry name" value="ATPase_P-typ_transduc_dom_A_sf"/>
</dbReference>
<dbReference type="AlphaFoldDB" id="B4VL37"/>
<keyword evidence="8" id="KW-1278">Translocase</keyword>
<dbReference type="PROSITE" id="PS00154">
    <property type="entry name" value="ATPASE_E1_E2"/>
    <property type="match status" value="1"/>
</dbReference>
<feature type="transmembrane region" description="Helical" evidence="11">
    <location>
        <begin position="799"/>
        <end position="817"/>
    </location>
</feature>
<dbReference type="FunFam" id="2.70.150.10:FF:000016">
    <property type="entry name" value="Calcium-transporting P-type ATPase putative"/>
    <property type="match status" value="1"/>
</dbReference>
<dbReference type="InterPro" id="IPR006068">
    <property type="entry name" value="ATPase_P-typ_cation-transptr_C"/>
</dbReference>
<dbReference type="GO" id="GO:0098662">
    <property type="term" value="P:inorganic cation transmembrane transport"/>
    <property type="evidence" value="ECO:0007669"/>
    <property type="project" value="UniProtKB-ARBA"/>
</dbReference>
<dbReference type="Gene3D" id="1.20.1110.10">
    <property type="entry name" value="Calcium-transporting ATPase, transmembrane domain"/>
    <property type="match status" value="1"/>
</dbReference>
<gene>
    <name evidence="13" type="ORF">MC7420_603</name>
</gene>
<dbReference type="Gene3D" id="3.40.1110.10">
    <property type="entry name" value="Calcium-transporting ATPase, cytoplasmic domain N"/>
    <property type="match status" value="1"/>
</dbReference>
<feature type="domain" description="Cation-transporting P-type ATPase N-terminal" evidence="12">
    <location>
        <begin position="3"/>
        <end position="77"/>
    </location>
</feature>
<dbReference type="Pfam" id="PF00122">
    <property type="entry name" value="E1-E2_ATPase"/>
    <property type="match status" value="1"/>
</dbReference>
<feature type="transmembrane region" description="Helical" evidence="11">
    <location>
        <begin position="823"/>
        <end position="840"/>
    </location>
</feature>
<dbReference type="Pfam" id="PF00690">
    <property type="entry name" value="Cation_ATPase_N"/>
    <property type="match status" value="1"/>
</dbReference>
<dbReference type="SUPFAM" id="SSF81665">
    <property type="entry name" value="Calcium ATPase, transmembrane domain M"/>
    <property type="match status" value="1"/>
</dbReference>
<dbReference type="RefSeq" id="WP_006099574.1">
    <property type="nucleotide sequence ID" value="NZ_DS989844.1"/>
</dbReference>
<dbReference type="InterPro" id="IPR044492">
    <property type="entry name" value="P_typ_ATPase_HD_dom"/>
</dbReference>
<dbReference type="GO" id="GO:0005524">
    <property type="term" value="F:ATP binding"/>
    <property type="evidence" value="ECO:0007669"/>
    <property type="project" value="UniProtKB-KW"/>
</dbReference>
<dbReference type="GO" id="GO:0046872">
    <property type="term" value="F:metal ion binding"/>
    <property type="evidence" value="ECO:0007669"/>
    <property type="project" value="UniProtKB-KW"/>
</dbReference>
<evidence type="ECO:0000256" key="7">
    <source>
        <dbReference type="ARBA" id="ARBA00022840"/>
    </source>
</evidence>
<comment type="subcellular location">
    <subcellularLocation>
        <location evidence="1">Cell membrane</location>
        <topology evidence="1">Multi-pass membrane protein</topology>
    </subcellularLocation>
</comment>